<dbReference type="OrthoDB" id="2955631at2"/>
<proteinExistence type="predicted"/>
<reference evidence="4" key="1">
    <citation type="submission" date="2016-10" db="EMBL/GenBank/DDBJ databases">
        <authorList>
            <person name="Varghese N."/>
            <person name="Submissions S."/>
        </authorList>
    </citation>
    <scope>NUCLEOTIDE SEQUENCE [LARGE SCALE GENOMIC DNA]</scope>
    <source>
        <strain evidence="4">KPR-1</strain>
    </source>
</reference>
<gene>
    <name evidence="3" type="ORF">SAMN02910418_01220</name>
</gene>
<dbReference type="InterPro" id="IPR018723">
    <property type="entry name" value="DUF2254_membrane"/>
</dbReference>
<feature type="region of interest" description="Disordered" evidence="1">
    <location>
        <begin position="421"/>
        <end position="446"/>
    </location>
</feature>
<keyword evidence="2" id="KW-1133">Transmembrane helix</keyword>
<evidence type="ECO:0000256" key="2">
    <source>
        <dbReference type="SAM" id="Phobius"/>
    </source>
</evidence>
<evidence type="ECO:0000256" key="1">
    <source>
        <dbReference type="SAM" id="MobiDB-lite"/>
    </source>
</evidence>
<dbReference type="AlphaFoldDB" id="A0A1H3ZNJ0"/>
<organism evidence="3 4">
    <name type="scientific">Bowdeniella nasicola</name>
    <dbReference type="NCBI Taxonomy" id="208480"/>
    <lineage>
        <taxon>Bacteria</taxon>
        <taxon>Bacillati</taxon>
        <taxon>Actinomycetota</taxon>
        <taxon>Actinomycetes</taxon>
        <taxon>Actinomycetales</taxon>
        <taxon>Actinomycetaceae</taxon>
        <taxon>Bowdeniella</taxon>
    </lineage>
</organism>
<keyword evidence="2" id="KW-0472">Membrane</keyword>
<keyword evidence="4" id="KW-1185">Reference proteome</keyword>
<feature type="transmembrane region" description="Helical" evidence="2">
    <location>
        <begin position="133"/>
        <end position="155"/>
    </location>
</feature>
<dbReference type="Pfam" id="PF10011">
    <property type="entry name" value="DUF2254"/>
    <property type="match status" value="1"/>
</dbReference>
<protein>
    <submittedName>
        <fullName evidence="3">Uncharacterized membrane protein</fullName>
    </submittedName>
</protein>
<dbReference type="Proteomes" id="UP000199288">
    <property type="component" value="Unassembled WGS sequence"/>
</dbReference>
<sequence length="446" mass="49122">MRPSEKLRQLISDTIWFVPLLSALAAAIAATILARVYVPSEYVLARYLWPGDTSAAADMLSFIASSMLTVLTTTISMTLIVLQVASGQYSGQLLRDFIQSRAVRGIFAVFIAVFVYALLLLRSVEAESRKRPPQIGVTVAMLLVFIAIGTFVWYVSRVVAMVRVDSIIETASQRVERLYARHRKQWSEPHDVPEIPDDALAVRAQDSGHVRLVATKRAANWAQQHDAVVVIAVSPGDPLITGQAVAWVFGREGKLDEDTELPRGVVQIDHERVSDADIRLGMHQLSDIAVRALSPGTNDPTTAVHAVNQAISVARLAAERPLNHEWVTDEDGILRAFAPAPSTIDFLQEIVGPVRRYATAEPLVLAQLLRLLAVVEEGTSDDEVQGIIDEERRRIVESARDLMTHPDDVSWVEHLAQPGAIERASRITGPQDDLVKSEDETEDSES</sequence>
<keyword evidence="2" id="KW-0812">Transmembrane</keyword>
<feature type="transmembrane region" description="Helical" evidence="2">
    <location>
        <begin position="102"/>
        <end position="121"/>
    </location>
</feature>
<evidence type="ECO:0000313" key="4">
    <source>
        <dbReference type="Proteomes" id="UP000199288"/>
    </source>
</evidence>
<dbReference type="EMBL" id="FNQV01000006">
    <property type="protein sequence ID" value="SEA25227.1"/>
    <property type="molecule type" value="Genomic_DNA"/>
</dbReference>
<evidence type="ECO:0000313" key="3">
    <source>
        <dbReference type="EMBL" id="SEA25227.1"/>
    </source>
</evidence>
<accession>A0A1H3ZNJ0</accession>
<name>A0A1H3ZNJ0_9ACTO</name>
<feature type="transmembrane region" description="Helical" evidence="2">
    <location>
        <begin position="15"/>
        <end position="38"/>
    </location>
</feature>
<dbReference type="RefSeq" id="WP_092563638.1">
    <property type="nucleotide sequence ID" value="NZ_FNQV01000006.1"/>
</dbReference>
<feature type="transmembrane region" description="Helical" evidence="2">
    <location>
        <begin position="59"/>
        <end position="82"/>
    </location>
</feature>